<gene>
    <name evidence="2" type="ORF">F6450_18050</name>
    <name evidence="3" type="ORF">HWA77_02710</name>
</gene>
<sequence length="280" mass="31423">MKRTIFSLLVSTILFSSSAMSSSDPLIKMAEQKEKQLSNLINSNPVVDVTNESELKQALSMYDKLHWGVRLPIKDLSIVENQDGERLLIDSTARLIIRGNFQLFDAWNKRVVKDKDTVKKMWLTPLSIFNINPGDLAVYKYGLKKEKADLTVLVDPNGKFNSKLFTDMELLADKYAFDILMVPLTGDTSIMDSISLWCHKDQESSLEHLMQGASIKPNMNLIATCDKKPLMMNIALAGLLHVDALPHLVRSDGLNKSGTPENLQDFMHKDTSNIAEVAIK</sequence>
<evidence type="ECO:0000313" key="3">
    <source>
        <dbReference type="EMBL" id="NVO99119.1"/>
    </source>
</evidence>
<reference evidence="3 5" key="2">
    <citation type="submission" date="2020-06" db="EMBL/GenBank/DDBJ databases">
        <title>Photobacterium damselae subsp. damselae comparative genomics.</title>
        <authorList>
            <person name="Osorio C.R."/>
        </authorList>
    </citation>
    <scope>NUCLEOTIDE SEQUENCE [LARGE SCALE GENOMIC DNA]</scope>
    <source>
        <strain evidence="3 5">TW250/03</strain>
    </source>
</reference>
<reference evidence="2 4" key="1">
    <citation type="submission" date="2019-09" db="EMBL/GenBank/DDBJ databases">
        <title>Photobacterium damselae subsp. damselae CDC-2227-81, a human clinical isolate.</title>
        <authorList>
            <person name="Osorio C.R."/>
        </authorList>
    </citation>
    <scope>NUCLEOTIDE SEQUENCE [LARGE SCALE GENOMIC DNA]</scope>
    <source>
        <strain evidence="2 4">CDC-2227-81</strain>
    </source>
</reference>
<keyword evidence="1" id="KW-0732">Signal</keyword>
<feature type="chain" id="PRO_5041572203" evidence="1">
    <location>
        <begin position="22"/>
        <end position="280"/>
    </location>
</feature>
<feature type="signal peptide" evidence="1">
    <location>
        <begin position="1"/>
        <end position="21"/>
    </location>
</feature>
<evidence type="ECO:0000256" key="1">
    <source>
        <dbReference type="SAM" id="SignalP"/>
    </source>
</evidence>
<evidence type="ECO:0000313" key="2">
    <source>
        <dbReference type="EMBL" id="KAB1176622.1"/>
    </source>
</evidence>
<dbReference type="Gene3D" id="3.40.30.10">
    <property type="entry name" value="Glutaredoxin"/>
    <property type="match status" value="1"/>
</dbReference>
<organism evidence="3 5">
    <name type="scientific">Photobacterium damselae subsp. damselae</name>
    <name type="common">Listonella damsela</name>
    <dbReference type="NCBI Taxonomy" id="85581"/>
    <lineage>
        <taxon>Bacteria</taxon>
        <taxon>Pseudomonadati</taxon>
        <taxon>Pseudomonadota</taxon>
        <taxon>Gammaproteobacteria</taxon>
        <taxon>Vibrionales</taxon>
        <taxon>Vibrionaceae</taxon>
        <taxon>Photobacterium</taxon>
    </lineage>
</organism>
<evidence type="ECO:0000313" key="4">
    <source>
        <dbReference type="Proteomes" id="UP000480943"/>
    </source>
</evidence>
<protein>
    <submittedName>
        <fullName evidence="3">Uncharacterized protein</fullName>
    </submittedName>
</protein>
<comment type="caution">
    <text evidence="3">The sequence shown here is derived from an EMBL/GenBank/DDBJ whole genome shotgun (WGS) entry which is preliminary data.</text>
</comment>
<dbReference type="RefSeq" id="WP_135300423.1">
    <property type="nucleotide sequence ID" value="NZ_JABXOQ010000023.1"/>
</dbReference>
<proteinExistence type="predicted"/>
<name>A0A7Y7Q5R4_PHODD</name>
<dbReference type="Proteomes" id="UP000480943">
    <property type="component" value="Unassembled WGS sequence"/>
</dbReference>
<dbReference type="EMBL" id="JABXOR010000168">
    <property type="protein sequence ID" value="NVO99119.1"/>
    <property type="molecule type" value="Genomic_DNA"/>
</dbReference>
<dbReference type="AlphaFoldDB" id="A0A7Y7Q5R4"/>
<accession>A0A7Y7Q5R4</accession>
<dbReference type="Proteomes" id="UP000533429">
    <property type="component" value="Unassembled WGS sequence"/>
</dbReference>
<evidence type="ECO:0000313" key="5">
    <source>
        <dbReference type="Proteomes" id="UP000533429"/>
    </source>
</evidence>
<dbReference type="EMBL" id="VZUQ01000086">
    <property type="protein sequence ID" value="KAB1176622.1"/>
    <property type="molecule type" value="Genomic_DNA"/>
</dbReference>